<keyword evidence="5" id="KW-1185">Reference proteome</keyword>
<gene>
    <name evidence="4" type="ORF">CORC01_11165</name>
</gene>
<evidence type="ECO:0000256" key="2">
    <source>
        <dbReference type="ARBA" id="ARBA00023043"/>
    </source>
</evidence>
<feature type="repeat" description="ANK" evidence="3">
    <location>
        <begin position="836"/>
        <end position="868"/>
    </location>
</feature>
<feature type="repeat" description="ANK" evidence="3">
    <location>
        <begin position="869"/>
        <end position="901"/>
    </location>
</feature>
<dbReference type="PANTHER" id="PTHR24198:SF165">
    <property type="entry name" value="ANKYRIN REPEAT-CONTAINING PROTEIN-RELATED"/>
    <property type="match status" value="1"/>
</dbReference>
<dbReference type="PANTHER" id="PTHR24198">
    <property type="entry name" value="ANKYRIN REPEAT AND PROTEIN KINASE DOMAIN-CONTAINING PROTEIN"/>
    <property type="match status" value="1"/>
</dbReference>
<dbReference type="GO" id="GO:0005737">
    <property type="term" value="C:cytoplasm"/>
    <property type="evidence" value="ECO:0007669"/>
    <property type="project" value="TreeGrafter"/>
</dbReference>
<evidence type="ECO:0000313" key="5">
    <source>
        <dbReference type="Proteomes" id="UP000176998"/>
    </source>
</evidence>
<dbReference type="InterPro" id="IPR036770">
    <property type="entry name" value="Ankyrin_rpt-contain_sf"/>
</dbReference>
<evidence type="ECO:0000256" key="1">
    <source>
        <dbReference type="ARBA" id="ARBA00022737"/>
    </source>
</evidence>
<proteinExistence type="predicted"/>
<dbReference type="InterPro" id="IPR002110">
    <property type="entry name" value="Ankyrin_rpt"/>
</dbReference>
<dbReference type="SMART" id="SM00248">
    <property type="entry name" value="ANK"/>
    <property type="match status" value="17"/>
</dbReference>
<dbReference type="Proteomes" id="UP000176998">
    <property type="component" value="Unassembled WGS sequence"/>
</dbReference>
<sequence>MRHMLYRSRGFKSRGPLALQIYGPEASGALQEFYEDEENKFKTQKKFILHFTFDQYDSRRNSSLKMATSFIAQILSAIEPPASTQKLLNQREFLRAWTLYDALYILEDLIYGMEVVCLLINLDQCETSSREQLLDTFRGLILMTESKLKILAFTKEILPEWPGKSLNTEQTDFSPSYSSEVELRDYNTTHSVHSDTASTQANKVSNSIHHYTSLHFRQKERDPLRKFVEMLVADANAPESSVQDIVRLVLNIQDAELRDAIILQFMGAASIIPVETLLSLEDYKTPEAFFRHLLSKIQESERRLVRQILSRVLLSIRPLSVQELSMVVFWIQQREIVNGPAMTEEYGLLLRSSIATLLWGILAINNNNDVGISHSALRDLLLGQGVEWFRMASDSHRDIVVLCLELLHREEFLTWKDRNKGVTCSFDQGPILISRSMFEDRTTLYEYVVMNWPEHYNNIPESKRPRVEVMEFFGENSMSAWRSWAESRWTMSNPMNRADRLETLVSSACPLSLIAGIGDPRLVKDWADAPENRSFADTGIALEEASRAGMMDVVKYLLALEPGHFRESHFQSALIAAASSAESQVLDVLIQSVPENLAWPASLLLRVSELGFEACVVALLSHGCSPNALVEFPETTALLRAVGNGHASICKLLLDHDADVDDSGGHGVIMTVAAGGSPRGADVIKTLIAHKIDVGAKDGLENSALNESSRLGHFEVSRTLAHIARDPDNNFKPELPEIEKCLDLVADLDLVRTALPLLDMLSISPGTHSILARQLKNAVKHGRVEFARVLFQREAVTLSEDTDTHLLCDICGNPDSTLAMLMLLVEYGANPNWRSGKQTPLTVAARLGRIDFIEYLIENGAGINNTEPDSLSALSEAARQGSLECVRYLVHSGADIDWRDGYGESALFEAAEAQHFEVVGFLLDQGATASGSGWNGRTPLSLSLSSVSTMRQILALYPETEMKDHIGLGPIHRAAMSGQAAAIDVLLEFKAQVDLEGSEGLYKGVTPLLLAVTLENCDLASIQSLLEGGADVDFTTKTTSFTAIQLATSPGVIEALLQYSPSINSADSHGKTALIHRTNDEKPQLAAVKKLVNARAEVNAVCKNGCCSPLLNLIRRPNSSDNWPIIEYLIGKGADINMRTFRSGGVLNQACYYGDLWMVKHLHARGADVNAGIGGLLGSPLQATCLSTTADHEVLEIMRYLVVEAKADVNQSCGYYGSALGAACMRRSPHAIKLLLDYGAAANILDRMGRLPIHLAAVTAIDSFQHLLDINCDVYAADNTGRTVLQWAAQSGDVEIVRLVLSLPDIEVDQVDKDGWTALCWAARGVTSRELFEKEKPSETQTEIIELLLERKASQLLVVPGDAAADWYKEFLQELRKLRFLLQVLFSA</sequence>
<name>A0A1G4AWM6_9PEZI</name>
<dbReference type="GeneID" id="34564301"/>
<dbReference type="STRING" id="1209926.A0A1G4AWM6"/>
<dbReference type="Pfam" id="PF12796">
    <property type="entry name" value="Ank_2"/>
    <property type="match status" value="4"/>
</dbReference>
<feature type="repeat" description="ANK" evidence="3">
    <location>
        <begin position="966"/>
        <end position="998"/>
    </location>
</feature>
<feature type="repeat" description="ANK" evidence="3">
    <location>
        <begin position="1003"/>
        <end position="1037"/>
    </location>
</feature>
<comment type="caution">
    <text evidence="4">The sequence shown here is derived from an EMBL/GenBank/DDBJ whole genome shotgun (WGS) entry which is preliminary data.</text>
</comment>
<dbReference type="EMBL" id="MJBS01000117">
    <property type="protein sequence ID" value="OHE93568.1"/>
    <property type="molecule type" value="Genomic_DNA"/>
</dbReference>
<keyword evidence="1" id="KW-0677">Repeat</keyword>
<evidence type="ECO:0000313" key="4">
    <source>
        <dbReference type="EMBL" id="OHE93568.1"/>
    </source>
</evidence>
<dbReference type="PROSITE" id="PS50297">
    <property type="entry name" value="ANK_REP_REGION"/>
    <property type="match status" value="3"/>
</dbReference>
<organism evidence="4 5">
    <name type="scientific">Colletotrichum orchidophilum</name>
    <dbReference type="NCBI Taxonomy" id="1209926"/>
    <lineage>
        <taxon>Eukaryota</taxon>
        <taxon>Fungi</taxon>
        <taxon>Dikarya</taxon>
        <taxon>Ascomycota</taxon>
        <taxon>Pezizomycotina</taxon>
        <taxon>Sordariomycetes</taxon>
        <taxon>Hypocreomycetidae</taxon>
        <taxon>Glomerellales</taxon>
        <taxon>Glomerellaceae</taxon>
        <taxon>Colletotrichum</taxon>
    </lineage>
</organism>
<dbReference type="PROSITE" id="PS50088">
    <property type="entry name" value="ANK_REPEAT"/>
    <property type="match status" value="4"/>
</dbReference>
<dbReference type="SUPFAM" id="SSF48403">
    <property type="entry name" value="Ankyrin repeat"/>
    <property type="match status" value="3"/>
</dbReference>
<dbReference type="OrthoDB" id="4835660at2759"/>
<reference evidence="4 5" key="1">
    <citation type="submission" date="2016-09" db="EMBL/GenBank/DDBJ databases">
        <authorList>
            <person name="Capua I."/>
            <person name="De Benedictis P."/>
            <person name="Joannis T."/>
            <person name="Lombin L.H."/>
            <person name="Cattoli G."/>
        </authorList>
    </citation>
    <scope>NUCLEOTIDE SEQUENCE [LARGE SCALE GENOMIC DNA]</scope>
    <source>
        <strain evidence="4 5">IMI 309357</strain>
    </source>
</reference>
<dbReference type="RefSeq" id="XP_022470733.1">
    <property type="nucleotide sequence ID" value="XM_022622791.1"/>
</dbReference>
<protein>
    <submittedName>
        <fullName evidence="4">Uncharacterized protein</fullName>
    </submittedName>
</protein>
<evidence type="ECO:0000256" key="3">
    <source>
        <dbReference type="PROSITE-ProRule" id="PRU00023"/>
    </source>
</evidence>
<accession>A0A1G4AWM6</accession>
<dbReference type="Gene3D" id="1.25.40.20">
    <property type="entry name" value="Ankyrin repeat-containing domain"/>
    <property type="match status" value="5"/>
</dbReference>
<keyword evidence="2 3" id="KW-0040">ANK repeat</keyword>